<keyword evidence="3 7" id="KW-0812">Transmembrane</keyword>
<feature type="transmembrane region" description="Helical" evidence="7">
    <location>
        <begin position="103"/>
        <end position="130"/>
    </location>
</feature>
<feature type="transmembrane region" description="Helical" evidence="7">
    <location>
        <begin position="31"/>
        <end position="49"/>
    </location>
</feature>
<reference evidence="8 9" key="1">
    <citation type="submission" date="2023-08" db="EMBL/GenBank/DDBJ databases">
        <title>Black Yeasts Isolated from many extreme environments.</title>
        <authorList>
            <person name="Coleine C."/>
            <person name="Stajich J.E."/>
            <person name="Selbmann L."/>
        </authorList>
    </citation>
    <scope>NUCLEOTIDE SEQUENCE [LARGE SCALE GENOMIC DNA]</scope>
    <source>
        <strain evidence="8 9">CCFEE 5935</strain>
    </source>
</reference>
<dbReference type="GO" id="GO:0035725">
    <property type="term" value="P:sodium ion transmembrane transport"/>
    <property type="evidence" value="ECO:0007669"/>
    <property type="project" value="TreeGrafter"/>
</dbReference>
<keyword evidence="4 7" id="KW-1133">Transmembrane helix</keyword>
<feature type="region of interest" description="Disordered" evidence="6">
    <location>
        <begin position="641"/>
        <end position="666"/>
    </location>
</feature>
<dbReference type="PROSITE" id="PS50267">
    <property type="entry name" value="NA_NEUROTRAN_SYMP_3"/>
    <property type="match status" value="1"/>
</dbReference>
<evidence type="ECO:0000256" key="3">
    <source>
        <dbReference type="ARBA" id="ARBA00022692"/>
    </source>
</evidence>
<organism evidence="8 9">
    <name type="scientific">Saxophila tyrrhenica</name>
    <dbReference type="NCBI Taxonomy" id="1690608"/>
    <lineage>
        <taxon>Eukaryota</taxon>
        <taxon>Fungi</taxon>
        <taxon>Dikarya</taxon>
        <taxon>Ascomycota</taxon>
        <taxon>Pezizomycotina</taxon>
        <taxon>Dothideomycetes</taxon>
        <taxon>Dothideomycetidae</taxon>
        <taxon>Mycosphaerellales</taxon>
        <taxon>Extremaceae</taxon>
        <taxon>Saxophila</taxon>
    </lineage>
</organism>
<comment type="caution">
    <text evidence="8">The sequence shown here is derived from an EMBL/GenBank/DDBJ whole genome shotgun (WGS) entry which is preliminary data.</text>
</comment>
<protein>
    <submittedName>
        <fullName evidence="8">Uncharacterized protein</fullName>
    </submittedName>
</protein>
<feature type="transmembrane region" description="Helical" evidence="7">
    <location>
        <begin position="210"/>
        <end position="229"/>
    </location>
</feature>
<dbReference type="PRINTS" id="PR00176">
    <property type="entry name" value="NANEUSMPORT"/>
</dbReference>
<evidence type="ECO:0000256" key="5">
    <source>
        <dbReference type="ARBA" id="ARBA00023136"/>
    </source>
</evidence>
<dbReference type="Proteomes" id="UP001337655">
    <property type="component" value="Unassembled WGS sequence"/>
</dbReference>
<dbReference type="SUPFAM" id="SSF161070">
    <property type="entry name" value="SNF-like"/>
    <property type="match status" value="1"/>
</dbReference>
<feature type="transmembrane region" description="Helical" evidence="7">
    <location>
        <begin position="391"/>
        <end position="412"/>
    </location>
</feature>
<gene>
    <name evidence="8" type="ORF">LTR77_004371</name>
</gene>
<feature type="compositionally biased region" description="Basic and acidic residues" evidence="6">
    <location>
        <begin position="652"/>
        <end position="666"/>
    </location>
</feature>
<feature type="transmembrane region" description="Helical" evidence="7">
    <location>
        <begin position="481"/>
        <end position="501"/>
    </location>
</feature>
<feature type="transmembrane region" description="Helical" evidence="7">
    <location>
        <begin position="263"/>
        <end position="280"/>
    </location>
</feature>
<name>A0AAV9PCL4_9PEZI</name>
<evidence type="ECO:0000313" key="8">
    <source>
        <dbReference type="EMBL" id="KAK5171227.1"/>
    </source>
</evidence>
<evidence type="ECO:0000256" key="4">
    <source>
        <dbReference type="ARBA" id="ARBA00022989"/>
    </source>
</evidence>
<evidence type="ECO:0000313" key="9">
    <source>
        <dbReference type="Proteomes" id="UP001337655"/>
    </source>
</evidence>
<dbReference type="GeneID" id="89925717"/>
<dbReference type="AlphaFoldDB" id="A0AAV9PCL4"/>
<feature type="transmembrane region" description="Helical" evidence="7">
    <location>
        <begin position="457"/>
        <end position="475"/>
    </location>
</feature>
<keyword evidence="9" id="KW-1185">Reference proteome</keyword>
<evidence type="ECO:0000256" key="7">
    <source>
        <dbReference type="SAM" id="Phobius"/>
    </source>
</evidence>
<dbReference type="CDD" id="cd11554">
    <property type="entry name" value="SLC6sbd_u2"/>
    <property type="match status" value="1"/>
</dbReference>
<feature type="transmembrane region" description="Helical" evidence="7">
    <location>
        <begin position="61"/>
        <end position="82"/>
    </location>
</feature>
<sequence>MNTLNKVKNAMFPPPAYSEDGRAQWPSRTSFLLASMGGAMGFGNMLRYPSQVYNNSGLQWFIPYLIAITCLAIPVLILEISIGQAHRSGTVNAFNALDKRLRGVGLGMVFTGYIVCVYYVPMLSWVWVYFRSSFQSSPFAWTGRAEDFFYNDVVINRESIPGVISGGSVQSYSSYPNTGVSGELIGWTILSWLIVWLCIHKGVSITGRVVYLTIGLPIIMTIILLGRGVSLENAGRGIKLYFGEWHSEKLASGQIWQDATGQVFYSTGVGFGYFTAYASYNSQFASAVQDSLIICTSNALYEVTAAFIAFGIVGYLDMMPSDSTEPLGTYSLGFLTYPVAIDQMPGAPFFAIIFFLTLILLGISSSYAMLDGLVTIICDSEYGRRYKHVTVASVCTVVSCLMSFMFCTEFGYDLLNATDRWANNIALLFAAFCECYGSTTVYRWADVAGQVGLPSFAVYNSGYLGGLVLGCAIAHSVSPSAGAGVGFGIFIVCTITALLLAKDPDSRAPRFFGKNKFLNRAWWLFFYSGNQLARDLNVTVATGKAWSIPPVWGVLLRYVAAPILGIIFSFSYPSFTPDRSGSLEIWGFTVAHLVLLTIIAAFLLPRFLDVLVPVERRAEGDRAYAPQVLLGAEDLRVSNGIETGTSSGLDSGSDKAEHEYESKSEK</sequence>
<dbReference type="InterPro" id="IPR000175">
    <property type="entry name" value="Na/ntran_symport"/>
</dbReference>
<keyword evidence="2" id="KW-0813">Transport</keyword>
<feature type="transmembrane region" description="Helical" evidence="7">
    <location>
        <begin position="424"/>
        <end position="445"/>
    </location>
</feature>
<dbReference type="Pfam" id="PF00209">
    <property type="entry name" value="SNF"/>
    <property type="match status" value="1"/>
</dbReference>
<evidence type="ECO:0000256" key="2">
    <source>
        <dbReference type="ARBA" id="ARBA00022448"/>
    </source>
</evidence>
<proteinExistence type="predicted"/>
<feature type="transmembrane region" description="Helical" evidence="7">
    <location>
        <begin position="349"/>
        <end position="370"/>
    </location>
</feature>
<dbReference type="PANTHER" id="PTHR11616:SF240">
    <property type="entry name" value="BLOATED TUBULES, ISOFORM B-RELATED"/>
    <property type="match status" value="1"/>
</dbReference>
<dbReference type="GO" id="GO:0005886">
    <property type="term" value="C:plasma membrane"/>
    <property type="evidence" value="ECO:0007669"/>
    <property type="project" value="TreeGrafter"/>
</dbReference>
<feature type="transmembrane region" description="Helical" evidence="7">
    <location>
        <begin position="585"/>
        <end position="608"/>
    </location>
</feature>
<comment type="subcellular location">
    <subcellularLocation>
        <location evidence="1">Membrane</location>
        <topology evidence="1">Multi-pass membrane protein</topology>
    </subcellularLocation>
</comment>
<dbReference type="EMBL" id="JAVRRT010000006">
    <property type="protein sequence ID" value="KAK5171227.1"/>
    <property type="molecule type" value="Genomic_DNA"/>
</dbReference>
<accession>A0AAV9PCL4</accession>
<dbReference type="RefSeq" id="XP_064660255.1">
    <property type="nucleotide sequence ID" value="XM_064801625.1"/>
</dbReference>
<evidence type="ECO:0000256" key="6">
    <source>
        <dbReference type="SAM" id="MobiDB-lite"/>
    </source>
</evidence>
<keyword evidence="5 7" id="KW-0472">Membrane</keyword>
<evidence type="ECO:0000256" key="1">
    <source>
        <dbReference type="ARBA" id="ARBA00004141"/>
    </source>
</evidence>
<feature type="transmembrane region" description="Helical" evidence="7">
    <location>
        <begin position="184"/>
        <end position="203"/>
    </location>
</feature>
<feature type="transmembrane region" description="Helical" evidence="7">
    <location>
        <begin position="554"/>
        <end position="573"/>
    </location>
</feature>
<dbReference type="PANTHER" id="PTHR11616">
    <property type="entry name" value="SODIUM/CHLORIDE DEPENDENT TRANSPORTER"/>
    <property type="match status" value="1"/>
</dbReference>
<dbReference type="InterPro" id="IPR037272">
    <property type="entry name" value="SNS_sf"/>
</dbReference>
<feature type="transmembrane region" description="Helical" evidence="7">
    <location>
        <begin position="292"/>
        <end position="316"/>
    </location>
</feature>